<dbReference type="Pfam" id="PF15115">
    <property type="entry name" value="HDNR"/>
    <property type="match status" value="1"/>
</dbReference>
<feature type="domain" description="Domain of unknown function with conserved HDNR motif" evidence="2">
    <location>
        <begin position="46"/>
        <end position="112"/>
    </location>
</feature>
<feature type="compositionally biased region" description="Basic and acidic residues" evidence="1">
    <location>
        <begin position="118"/>
        <end position="134"/>
    </location>
</feature>
<sequence>MLKFAHTGACQDELESTTSAALRHVLDSTAAQGTKHRLPLEYKARDPGMGLKKLDPERQQGNSTNFFEWAPESIPSSEDGLTIYQTSFVTEEDTQNSQSSCFRRYPKHHTKNWCHNKPVPENDKDLQPDKSSEA</sequence>
<protein>
    <submittedName>
        <fullName evidence="3">Testis expressed 36</fullName>
    </submittedName>
</protein>
<dbReference type="PANTHER" id="PTHR35440">
    <property type="entry name" value="TESTIS-EXPRESSED PROTEIN 36"/>
    <property type="match status" value="1"/>
</dbReference>
<name>A0ABQ9CSD4_9PASS</name>
<evidence type="ECO:0000256" key="1">
    <source>
        <dbReference type="SAM" id="MobiDB-lite"/>
    </source>
</evidence>
<gene>
    <name evidence="3" type="primary">TEX36</name>
    <name evidence="3" type="ORF">WISP_139840</name>
</gene>
<feature type="region of interest" description="Disordered" evidence="1">
    <location>
        <begin position="109"/>
        <end position="134"/>
    </location>
</feature>
<dbReference type="PANTHER" id="PTHR35440:SF1">
    <property type="entry name" value="TESTIS-EXPRESSED PROTEIN 36"/>
    <property type="match status" value="1"/>
</dbReference>
<keyword evidence="4" id="KW-1185">Reference proteome</keyword>
<evidence type="ECO:0000313" key="4">
    <source>
        <dbReference type="Proteomes" id="UP001145742"/>
    </source>
</evidence>
<dbReference type="Proteomes" id="UP001145742">
    <property type="component" value="Unassembled WGS sequence"/>
</dbReference>
<dbReference type="InterPro" id="IPR029369">
    <property type="entry name" value="HDNR"/>
</dbReference>
<evidence type="ECO:0000313" key="3">
    <source>
        <dbReference type="EMBL" id="KAJ7405401.1"/>
    </source>
</evidence>
<evidence type="ECO:0000259" key="2">
    <source>
        <dbReference type="Pfam" id="PF15115"/>
    </source>
</evidence>
<comment type="caution">
    <text evidence="3">The sequence shown here is derived from an EMBL/GenBank/DDBJ whole genome shotgun (WGS) entry which is preliminary data.</text>
</comment>
<dbReference type="EMBL" id="WHWB01034712">
    <property type="protein sequence ID" value="KAJ7405401.1"/>
    <property type="molecule type" value="Genomic_DNA"/>
</dbReference>
<organism evidence="3 4">
    <name type="scientific">Willisornis vidua</name>
    <name type="common">Xingu scale-backed antbird</name>
    <dbReference type="NCBI Taxonomy" id="1566151"/>
    <lineage>
        <taxon>Eukaryota</taxon>
        <taxon>Metazoa</taxon>
        <taxon>Chordata</taxon>
        <taxon>Craniata</taxon>
        <taxon>Vertebrata</taxon>
        <taxon>Euteleostomi</taxon>
        <taxon>Archelosauria</taxon>
        <taxon>Archosauria</taxon>
        <taxon>Dinosauria</taxon>
        <taxon>Saurischia</taxon>
        <taxon>Theropoda</taxon>
        <taxon>Coelurosauria</taxon>
        <taxon>Aves</taxon>
        <taxon>Neognathae</taxon>
        <taxon>Neoaves</taxon>
        <taxon>Telluraves</taxon>
        <taxon>Australaves</taxon>
        <taxon>Passeriformes</taxon>
        <taxon>Thamnophilidae</taxon>
        <taxon>Willisornis</taxon>
    </lineage>
</organism>
<accession>A0ABQ9CSD4</accession>
<reference evidence="3" key="1">
    <citation type="submission" date="2019-10" db="EMBL/GenBank/DDBJ databases">
        <authorList>
            <person name="Soares A.E.R."/>
            <person name="Aleixo A."/>
            <person name="Schneider P."/>
            <person name="Miyaki C.Y."/>
            <person name="Schneider M.P."/>
            <person name="Mello C."/>
            <person name="Vasconcelos A.T.R."/>
        </authorList>
    </citation>
    <scope>NUCLEOTIDE SEQUENCE</scope>
    <source>
        <tissue evidence="3">Muscle</tissue>
    </source>
</reference>
<proteinExistence type="predicted"/>